<evidence type="ECO:0000256" key="7">
    <source>
        <dbReference type="PROSITE-ProRule" id="PRU00418"/>
    </source>
</evidence>
<keyword evidence="3" id="KW-0808">Transferase</keyword>
<dbReference type="EMBL" id="JTKH01000006">
    <property type="protein sequence ID" value="KII80625.1"/>
    <property type="molecule type" value="Genomic_DNA"/>
</dbReference>
<dbReference type="PANTHER" id="PTHR34382">
    <property type="entry name" value="PTS SYSTEM N,N'-DIACETYLCHITOBIOSE-SPECIFIC EIIA COMPONENT"/>
    <property type="match status" value="1"/>
</dbReference>
<gene>
    <name evidence="8" type="ORF">OJ16_04800</name>
</gene>
<dbReference type="RefSeq" id="WP_040987963.1">
    <property type="nucleotide sequence ID" value="NZ_JBFRUC010000003.1"/>
</dbReference>
<accession>A0A0C2NX11</accession>
<evidence type="ECO:0000256" key="3">
    <source>
        <dbReference type="ARBA" id="ARBA00022679"/>
    </source>
</evidence>
<evidence type="ECO:0000256" key="1">
    <source>
        <dbReference type="ARBA" id="ARBA00022448"/>
    </source>
</evidence>
<keyword evidence="2" id="KW-0762">Sugar transport</keyword>
<comment type="cofactor">
    <cofactor evidence="6">
        <name>Mg(2+)</name>
        <dbReference type="ChEBI" id="CHEBI:18420"/>
    </cofactor>
    <text evidence="6">Binds 1 Mg(2+) ion per trimer.</text>
</comment>
<dbReference type="Pfam" id="PF02255">
    <property type="entry name" value="PTS_IIA"/>
    <property type="match status" value="1"/>
</dbReference>
<dbReference type="InterPro" id="IPR036542">
    <property type="entry name" value="PTS_IIA_lac/cel_sf"/>
</dbReference>
<accession>A0A0C2KCF0</accession>
<dbReference type="GO" id="GO:0016740">
    <property type="term" value="F:transferase activity"/>
    <property type="evidence" value="ECO:0007669"/>
    <property type="project" value="UniProtKB-KW"/>
</dbReference>
<dbReference type="GO" id="GO:0046872">
    <property type="term" value="F:metal ion binding"/>
    <property type="evidence" value="ECO:0007669"/>
    <property type="project" value="UniProtKB-KW"/>
</dbReference>
<evidence type="ECO:0000256" key="4">
    <source>
        <dbReference type="ARBA" id="ARBA00022683"/>
    </source>
</evidence>
<dbReference type="SUPFAM" id="SSF46973">
    <property type="entry name" value="Enzyme IIa from lactose specific PTS, IIa-lac"/>
    <property type="match status" value="1"/>
</dbReference>
<dbReference type="PANTHER" id="PTHR34382:SF7">
    <property type="entry name" value="PTS SYSTEM N,N'-DIACETYLCHITOBIOSE-SPECIFIC EIIA COMPONENT"/>
    <property type="match status" value="1"/>
</dbReference>
<evidence type="ECO:0000256" key="5">
    <source>
        <dbReference type="PIRSR" id="PIRSR000699-1"/>
    </source>
</evidence>
<dbReference type="GO" id="GO:0009401">
    <property type="term" value="P:phosphoenolpyruvate-dependent sugar phosphotransferase system"/>
    <property type="evidence" value="ECO:0007669"/>
    <property type="project" value="UniProtKB-KW"/>
</dbReference>
<proteinExistence type="predicted"/>
<comment type="caution">
    <text evidence="8">The sequence shown here is derived from an EMBL/GenBank/DDBJ whole genome shotgun (WGS) entry which is preliminary data.</text>
</comment>
<reference evidence="8 9" key="1">
    <citation type="submission" date="2014-11" db="EMBL/GenBank/DDBJ databases">
        <title>Draft Genome Sequence of Vibrio piscirenalis strains CECT 8603T and CECT 8604, two marine Gammaproteobacterium isolated from cultured gilthead sea bream (Sparus aurata).</title>
        <authorList>
            <person name="Arahal D.R."/>
            <person name="Rodrigo-Torres L."/>
            <person name="Lucena T."/>
            <person name="Pujalte M.J."/>
        </authorList>
    </citation>
    <scope>NUCLEOTIDE SEQUENCE [LARGE SCALE GENOMIC DNA]</scope>
    <source>
        <strain evidence="8 9">DCR 1-4-2</strain>
    </source>
</reference>
<evidence type="ECO:0000313" key="8">
    <source>
        <dbReference type="EMBL" id="KII80625.1"/>
    </source>
</evidence>
<keyword evidence="9" id="KW-1185">Reference proteome</keyword>
<dbReference type="OrthoDB" id="350602at2"/>
<evidence type="ECO:0000256" key="2">
    <source>
        <dbReference type="ARBA" id="ARBA00022597"/>
    </source>
</evidence>
<keyword evidence="6" id="KW-0479">Metal-binding</keyword>
<keyword evidence="4" id="KW-0598">Phosphotransferase system</keyword>
<organism evidence="8 9">
    <name type="scientific">Vibrio renipiscarius</name>
    <dbReference type="NCBI Taxonomy" id="1461322"/>
    <lineage>
        <taxon>Bacteria</taxon>
        <taxon>Pseudomonadati</taxon>
        <taxon>Pseudomonadota</taxon>
        <taxon>Gammaproteobacteria</taxon>
        <taxon>Vibrionales</taxon>
        <taxon>Vibrionaceae</taxon>
        <taxon>Vibrio</taxon>
    </lineage>
</organism>
<dbReference type="STRING" id="1461322.OJ16_04800"/>
<feature type="modified residue" description="Phosphohistidine; by HPr" evidence="7">
    <location>
        <position position="83"/>
    </location>
</feature>
<protein>
    <submittedName>
        <fullName evidence="8">PTS cellobiose transporter subunit IIA</fullName>
    </submittedName>
</protein>
<keyword evidence="6" id="KW-0460">Magnesium</keyword>
<feature type="active site" description="Tele-phosphohistidine intermediate" evidence="5">
    <location>
        <position position="83"/>
    </location>
</feature>
<name>A0A0C2NX11_9VIBR</name>
<dbReference type="CDD" id="cd00215">
    <property type="entry name" value="PTS_IIA_lac"/>
    <property type="match status" value="1"/>
</dbReference>
<keyword evidence="1" id="KW-0813">Transport</keyword>
<dbReference type="PIRSF" id="PIRSF000699">
    <property type="entry name" value="PTS_IILac_III"/>
    <property type="match status" value="1"/>
</dbReference>
<feature type="binding site" evidence="6">
    <location>
        <position position="86"/>
    </location>
    <ligand>
        <name>Mg(2+)</name>
        <dbReference type="ChEBI" id="CHEBI:18420"/>
        <note>ligand shared between all trimeric partners</note>
    </ligand>
</feature>
<dbReference type="AlphaFoldDB" id="A0A0C2NX11"/>
<dbReference type="Proteomes" id="UP000031672">
    <property type="component" value="Unassembled WGS sequence"/>
</dbReference>
<evidence type="ECO:0000256" key="6">
    <source>
        <dbReference type="PIRSR" id="PIRSR000699-2"/>
    </source>
</evidence>
<dbReference type="PROSITE" id="PS51095">
    <property type="entry name" value="PTS_EIIA_TYPE_3"/>
    <property type="match status" value="1"/>
</dbReference>
<dbReference type="InterPro" id="IPR003188">
    <property type="entry name" value="PTS_IIA_lac/cel"/>
</dbReference>
<sequence>MSNTQEMNEDFEKIIISIVSYSGEAKGYAYEALALSEEGKFDEVEAMMEQCNVSVRKAHAVQTDLIRQEICGEKIVVSMIMVHAQDHLMTTLSERELIRKMIEQNRRLHRLEQALLNK</sequence>
<dbReference type="Gene3D" id="1.20.58.80">
    <property type="entry name" value="Phosphotransferase system, lactose/cellobiose-type IIA subunit"/>
    <property type="match status" value="1"/>
</dbReference>
<evidence type="ECO:0000313" key="9">
    <source>
        <dbReference type="Proteomes" id="UP000031672"/>
    </source>
</evidence>